<dbReference type="Proteomes" id="UP000248806">
    <property type="component" value="Unassembled WGS sequence"/>
</dbReference>
<dbReference type="InterPro" id="IPR025410">
    <property type="entry name" value="Lant_dehyd"/>
</dbReference>
<feature type="binding site" evidence="1">
    <location>
        <position position="978"/>
    </location>
    <ligand>
        <name>Zn(2+)</name>
        <dbReference type="ChEBI" id="CHEBI:29105"/>
    </ligand>
</feature>
<dbReference type="InterPro" id="IPR017146">
    <property type="entry name" value="Lanti_2_LanM"/>
</dbReference>
<evidence type="ECO:0000313" key="3">
    <source>
        <dbReference type="EMBL" id="PZW29344.1"/>
    </source>
</evidence>
<dbReference type="PRINTS" id="PR01950">
    <property type="entry name" value="LANCSUPER"/>
</dbReference>
<protein>
    <submittedName>
        <fullName evidence="3">Type 2 lantibiotic biosynthesis protein LanM</fullName>
    </submittedName>
</protein>
<proteinExistence type="predicted"/>
<dbReference type="RefSeq" id="WP_111323440.1">
    <property type="nucleotide sequence ID" value="NZ_BIFX01000001.1"/>
</dbReference>
<dbReference type="AlphaFoldDB" id="A0A326UA29"/>
<keyword evidence="1" id="KW-0862">Zinc</keyword>
<dbReference type="InterPro" id="IPR007822">
    <property type="entry name" value="LANC-like"/>
</dbReference>
<dbReference type="Pfam" id="PF13575">
    <property type="entry name" value="DUF4135"/>
    <property type="match status" value="1"/>
</dbReference>
<dbReference type="PRINTS" id="PR01955">
    <property type="entry name" value="LANCFRANKIA"/>
</dbReference>
<evidence type="ECO:0000313" key="4">
    <source>
        <dbReference type="Proteomes" id="UP000248806"/>
    </source>
</evidence>
<organism evidence="3 4">
    <name type="scientific">Thermosporothrix hazakensis</name>
    <dbReference type="NCBI Taxonomy" id="644383"/>
    <lineage>
        <taxon>Bacteria</taxon>
        <taxon>Bacillati</taxon>
        <taxon>Chloroflexota</taxon>
        <taxon>Ktedonobacteria</taxon>
        <taxon>Ktedonobacterales</taxon>
        <taxon>Thermosporotrichaceae</taxon>
        <taxon>Thermosporothrix</taxon>
    </lineage>
</organism>
<dbReference type="InterPro" id="IPR012341">
    <property type="entry name" value="6hp_glycosidase-like_sf"/>
</dbReference>
<keyword evidence="1" id="KW-0479">Metal-binding</keyword>
<dbReference type="PIRSF" id="PIRSF037228">
    <property type="entry name" value="Lant_mod_RumM"/>
    <property type="match status" value="1"/>
</dbReference>
<reference evidence="3 4" key="1">
    <citation type="submission" date="2018-06" db="EMBL/GenBank/DDBJ databases">
        <title>Genomic Encyclopedia of Archaeal and Bacterial Type Strains, Phase II (KMG-II): from individual species to whole genera.</title>
        <authorList>
            <person name="Goeker M."/>
        </authorList>
    </citation>
    <scope>NUCLEOTIDE SEQUENCE [LARGE SCALE GENOMIC DNA]</scope>
    <source>
        <strain evidence="3 4">ATCC BAA-1881</strain>
    </source>
</reference>
<dbReference type="GO" id="GO:0031179">
    <property type="term" value="P:peptide modification"/>
    <property type="evidence" value="ECO:0007669"/>
    <property type="project" value="InterPro"/>
</dbReference>
<dbReference type="NCBIfam" id="TIGR03897">
    <property type="entry name" value="lanti_2_LanM"/>
    <property type="match status" value="1"/>
</dbReference>
<dbReference type="EMBL" id="QKUF01000009">
    <property type="protein sequence ID" value="PZW29344.1"/>
    <property type="molecule type" value="Genomic_DNA"/>
</dbReference>
<accession>A0A326UA29</accession>
<dbReference type="SUPFAM" id="SSF158745">
    <property type="entry name" value="LanC-like"/>
    <property type="match status" value="1"/>
</dbReference>
<evidence type="ECO:0000256" key="1">
    <source>
        <dbReference type="PIRSR" id="PIRSR607822-1"/>
    </source>
</evidence>
<dbReference type="Pfam" id="PF05147">
    <property type="entry name" value="LANC_like"/>
    <property type="match status" value="1"/>
</dbReference>
<feature type="domain" description="Lantibiotic biosynthesis protein dehydration" evidence="2">
    <location>
        <begin position="216"/>
        <end position="584"/>
    </location>
</feature>
<dbReference type="OrthoDB" id="9148343at2"/>
<dbReference type="GO" id="GO:0005886">
    <property type="term" value="C:plasma membrane"/>
    <property type="evidence" value="ECO:0007669"/>
    <property type="project" value="TreeGrafter"/>
</dbReference>
<dbReference type="PANTHER" id="PTHR12736">
    <property type="entry name" value="LANC-LIKE PROTEIN"/>
    <property type="match status" value="1"/>
</dbReference>
<keyword evidence="4" id="KW-1185">Reference proteome</keyword>
<feature type="binding site" evidence="1">
    <location>
        <position position="933"/>
    </location>
    <ligand>
        <name>Zn(2+)</name>
        <dbReference type="ChEBI" id="CHEBI:29105"/>
    </ligand>
</feature>
<dbReference type="PANTHER" id="PTHR12736:SF7">
    <property type="entry name" value="LANC-LIKE PROTEIN 3"/>
    <property type="match status" value="1"/>
</dbReference>
<evidence type="ECO:0000259" key="2">
    <source>
        <dbReference type="Pfam" id="PF13575"/>
    </source>
</evidence>
<gene>
    <name evidence="3" type="ORF">EI42_03066</name>
</gene>
<sequence>MLHTVPRSIWELPVWYRALLPHERFDSEFTSFPQVEAGQLLREWRSGTPLRRDVCYRNWLEQHQLTEAMLAHLLSEPVEALQARYAEQPEWLRYLREAFEAEEGPSLYLEQLLALFPPAIFLKGIEPLLVRATRELETALQGRLSAHDCIQDLCIFSLFASLADELLLQVERVYVLEMNVMRLQGELRGETPEERFHDFIRQISQKERSTALLAEYPVLARQLVLKVQQWVTVAVEFFTRFAADIQVLRERFHATGRLVELHALAGDVHDHGRSVVILLFDTGFQLVYKPRSMAIDQHFQELVSWLNERGATLPLRTLQVLDRGDYGWIEYVETAPCASADELNRFYERQGSYLALLTVLGATDLHSENTIAAGEHPVPVDLEALLYPRLQEETEEDEPLFPDLSILHVGLLPHRIGANEHSIGLDISGLGGQKGQKTPQPVATWEAPGTDQMHLKRTYIEIEESKNRPSLLDGQPVDVLDYVEPLTRGFARMYRFLMNHREEMLQEQLLRFAHDRVRALLRDTSTYGKLRDESFHPDLLRDALDRERFLAQLWVEVEYAPALRDIVPIEYASVLRGDIPIFSTAVDGRALQADDVATIPDFFGGSALDAARDRILHLNEQELARHLWTIRAALATTLLGHEPDREQLFPQPLAPLPDPQRRCGEAASALTGRLAELAFSQDTMASWLSISLQQEEVWELAPADIDLYDGLSGIALFLAYQGALTGQTEATNLARATVKTLRALLAQARRFPAGAGIGAFTGLGGPLYLFTHLGVLWDDPAFFEEADELVTLIASQVENEHQYDVISGLAGAILALLALDAVHPSPFAVQTARRCGERLLALARPQARGIGWSLRPEEPPLTGFSHGNAGIVYSLLKLVEQNYDPRFFSAVQEALAYERSLFLPELGNWRDLREIPPGMRDDDGIPPTMVAWCHGAAGIGLARLAALPVLDDAQVRAEIETAVQTTLAMGFHFNHSLCHGALGNMETLLFASKRLGEEKCYKANQFAQTSILRSIEQFGFISGAPRGIETVGLMTGLAGMGYELLRLVYPEAVPSVLTLEPPSRSL</sequence>
<feature type="binding site" evidence="1">
    <location>
        <position position="979"/>
    </location>
    <ligand>
        <name>Zn(2+)</name>
        <dbReference type="ChEBI" id="CHEBI:29105"/>
    </ligand>
</feature>
<comment type="caution">
    <text evidence="3">The sequence shown here is derived from an EMBL/GenBank/DDBJ whole genome shotgun (WGS) entry which is preliminary data.</text>
</comment>
<dbReference type="GO" id="GO:0046872">
    <property type="term" value="F:metal ion binding"/>
    <property type="evidence" value="ECO:0007669"/>
    <property type="project" value="UniProtKB-KW"/>
</dbReference>
<dbReference type="SMART" id="SM01260">
    <property type="entry name" value="LANC_like"/>
    <property type="match status" value="1"/>
</dbReference>
<name>A0A326UA29_THEHA</name>
<dbReference type="CDD" id="cd04792">
    <property type="entry name" value="LanM-like"/>
    <property type="match status" value="1"/>
</dbReference>
<dbReference type="Gene3D" id="1.50.10.10">
    <property type="match status" value="1"/>
</dbReference>
<dbReference type="GO" id="GO:0005975">
    <property type="term" value="P:carbohydrate metabolic process"/>
    <property type="evidence" value="ECO:0007669"/>
    <property type="project" value="InterPro"/>
</dbReference>